<dbReference type="CDD" id="cd00075">
    <property type="entry name" value="HATPase"/>
    <property type="match status" value="1"/>
</dbReference>
<evidence type="ECO:0000313" key="18">
    <source>
        <dbReference type="EMBL" id="AML52959.1"/>
    </source>
</evidence>
<dbReference type="AlphaFoldDB" id="A0A126V5H0"/>
<evidence type="ECO:0000256" key="6">
    <source>
        <dbReference type="ARBA" id="ARBA00022553"/>
    </source>
</evidence>
<dbReference type="InterPro" id="IPR003594">
    <property type="entry name" value="HATPase_dom"/>
</dbReference>
<keyword evidence="14 15" id="KW-0472">Membrane</keyword>
<feature type="transmembrane region" description="Helical" evidence="15">
    <location>
        <begin position="161"/>
        <end position="180"/>
    </location>
</feature>
<dbReference type="SMART" id="SM00387">
    <property type="entry name" value="HATPase_c"/>
    <property type="match status" value="1"/>
</dbReference>
<dbReference type="InterPro" id="IPR003660">
    <property type="entry name" value="HAMP_dom"/>
</dbReference>
<evidence type="ECO:0000313" key="19">
    <source>
        <dbReference type="Proteomes" id="UP000070371"/>
    </source>
</evidence>
<dbReference type="Gene3D" id="3.30.565.10">
    <property type="entry name" value="Histidine kinase-like ATPase, C-terminal domain"/>
    <property type="match status" value="1"/>
</dbReference>
<gene>
    <name evidence="18" type="ORF">RC74_18360</name>
</gene>
<evidence type="ECO:0000256" key="1">
    <source>
        <dbReference type="ARBA" id="ARBA00000085"/>
    </source>
</evidence>
<comment type="subcellular location">
    <subcellularLocation>
        <location evidence="2">Cell inner membrane</location>
        <topology evidence="2">Multi-pass membrane protein</topology>
    </subcellularLocation>
</comment>
<evidence type="ECO:0000256" key="8">
    <source>
        <dbReference type="ARBA" id="ARBA00022692"/>
    </source>
</evidence>
<dbReference type="InterPro" id="IPR050980">
    <property type="entry name" value="2C_sensor_his_kinase"/>
</dbReference>
<dbReference type="InterPro" id="IPR005467">
    <property type="entry name" value="His_kinase_dom"/>
</dbReference>
<feature type="domain" description="Histidine kinase" evidence="16">
    <location>
        <begin position="240"/>
        <end position="442"/>
    </location>
</feature>
<keyword evidence="10 18" id="KW-0418">Kinase</keyword>
<dbReference type="PROSITE" id="PS50109">
    <property type="entry name" value="HIS_KIN"/>
    <property type="match status" value="1"/>
</dbReference>
<dbReference type="InterPro" id="IPR003661">
    <property type="entry name" value="HisK_dim/P_dom"/>
</dbReference>
<evidence type="ECO:0000256" key="5">
    <source>
        <dbReference type="ARBA" id="ARBA00022519"/>
    </source>
</evidence>
<dbReference type="SUPFAM" id="SSF47384">
    <property type="entry name" value="Homodimeric domain of signal transducing histidine kinase"/>
    <property type="match status" value="1"/>
</dbReference>
<dbReference type="PRINTS" id="PR00344">
    <property type="entry name" value="BCTRLSENSOR"/>
</dbReference>
<evidence type="ECO:0000256" key="3">
    <source>
        <dbReference type="ARBA" id="ARBA00012438"/>
    </source>
</evidence>
<evidence type="ECO:0000259" key="17">
    <source>
        <dbReference type="PROSITE" id="PS50885"/>
    </source>
</evidence>
<accession>A0A126V5H0</accession>
<keyword evidence="11" id="KW-0067">ATP-binding</keyword>
<keyword evidence="12 15" id="KW-1133">Transmembrane helix</keyword>
<sequence>MKFTWLKRYLPRSLNGRATLILLLPVVVVQIVVSIVFVQRLYEDVTRQMTGNISIELRFLLTDINAAPDLEGAESVVAELSRALDFAVLLPAASEPITRRGYVDLSGRLIISTLENNFPGLIHVDLQEDPRRVHVWLDTDYGPAKVIFHRNRVSARNPHQLIVLTLSASIVLSIIAYLFLRNQLRPIRRLARASTAFGKGQSIKYHPSGALEVRAAGTAFLNMRARIERHLEQRTLMLSGVSHDLRSPLTRFKLGLSMLDPNEDVKALEHDVDEMESLLDAFLDFVRADAGEEACDTDPLALINDIVTDARRAGMDVKLFKVEGVSSGLTVRLRPVAVRRAIENLVRNAVRYGGRAEIRVVATERAFQFCVEDPGPGIPPVHREEALKPFARLDPARNQNKGSGVGLGLSIAFDIARAHGGNLRLGESERLGGLQADLVIPR</sequence>
<keyword evidence="19" id="KW-1185">Reference proteome</keyword>
<dbReference type="InterPro" id="IPR004358">
    <property type="entry name" value="Sig_transdc_His_kin-like_C"/>
</dbReference>
<evidence type="ECO:0000256" key="10">
    <source>
        <dbReference type="ARBA" id="ARBA00022777"/>
    </source>
</evidence>
<evidence type="ECO:0000256" key="2">
    <source>
        <dbReference type="ARBA" id="ARBA00004429"/>
    </source>
</evidence>
<dbReference type="RefSeq" id="WP_039003178.1">
    <property type="nucleotide sequence ID" value="NZ_CP014327.1"/>
</dbReference>
<keyword evidence="6" id="KW-0597">Phosphoprotein</keyword>
<dbReference type="PANTHER" id="PTHR44936:SF5">
    <property type="entry name" value="SENSOR HISTIDINE KINASE ENVZ"/>
    <property type="match status" value="1"/>
</dbReference>
<evidence type="ECO:0000256" key="4">
    <source>
        <dbReference type="ARBA" id="ARBA00022475"/>
    </source>
</evidence>
<dbReference type="Proteomes" id="UP000070371">
    <property type="component" value="Chromosome"/>
</dbReference>
<keyword evidence="13" id="KW-0902">Two-component regulatory system</keyword>
<dbReference type="SMART" id="SM00388">
    <property type="entry name" value="HisKA"/>
    <property type="match status" value="1"/>
</dbReference>
<evidence type="ECO:0000256" key="15">
    <source>
        <dbReference type="SAM" id="Phobius"/>
    </source>
</evidence>
<dbReference type="GO" id="GO:0000155">
    <property type="term" value="F:phosphorelay sensor kinase activity"/>
    <property type="evidence" value="ECO:0007669"/>
    <property type="project" value="InterPro"/>
</dbReference>
<dbReference type="SUPFAM" id="SSF55874">
    <property type="entry name" value="ATPase domain of HSP90 chaperone/DNA topoisomerase II/histidine kinase"/>
    <property type="match status" value="1"/>
</dbReference>
<dbReference type="EC" id="2.7.13.3" evidence="3"/>
<keyword evidence="7" id="KW-0808">Transferase</keyword>
<dbReference type="EMBL" id="CP014327">
    <property type="protein sequence ID" value="AML52959.1"/>
    <property type="molecule type" value="Genomic_DNA"/>
</dbReference>
<name>A0A126V5H0_9RHOB</name>
<keyword evidence="4" id="KW-1003">Cell membrane</keyword>
<evidence type="ECO:0000256" key="12">
    <source>
        <dbReference type="ARBA" id="ARBA00022989"/>
    </source>
</evidence>
<dbReference type="PANTHER" id="PTHR44936">
    <property type="entry name" value="SENSOR PROTEIN CREC"/>
    <property type="match status" value="1"/>
</dbReference>
<evidence type="ECO:0000256" key="7">
    <source>
        <dbReference type="ARBA" id="ARBA00022679"/>
    </source>
</evidence>
<keyword evidence="9" id="KW-0547">Nucleotide-binding</keyword>
<dbReference type="InterPro" id="IPR036890">
    <property type="entry name" value="HATPase_C_sf"/>
</dbReference>
<dbReference type="InterPro" id="IPR036097">
    <property type="entry name" value="HisK_dim/P_sf"/>
</dbReference>
<dbReference type="Pfam" id="PF00672">
    <property type="entry name" value="HAMP"/>
    <property type="match status" value="1"/>
</dbReference>
<evidence type="ECO:0000256" key="9">
    <source>
        <dbReference type="ARBA" id="ARBA00022741"/>
    </source>
</evidence>
<keyword evidence="5" id="KW-0997">Cell inner membrane</keyword>
<feature type="transmembrane region" description="Helical" evidence="15">
    <location>
        <begin position="20"/>
        <end position="42"/>
    </location>
</feature>
<protein>
    <recommendedName>
        <fullName evidence="3">histidine kinase</fullName>
        <ecNumber evidence="3">2.7.13.3</ecNumber>
    </recommendedName>
</protein>
<evidence type="ECO:0000256" key="14">
    <source>
        <dbReference type="ARBA" id="ARBA00023136"/>
    </source>
</evidence>
<evidence type="ECO:0000256" key="13">
    <source>
        <dbReference type="ARBA" id="ARBA00023012"/>
    </source>
</evidence>
<dbReference type="PROSITE" id="PS50885">
    <property type="entry name" value="HAMP"/>
    <property type="match status" value="1"/>
</dbReference>
<dbReference type="Pfam" id="PF02518">
    <property type="entry name" value="HATPase_c"/>
    <property type="match status" value="1"/>
</dbReference>
<dbReference type="Pfam" id="PF00512">
    <property type="entry name" value="HisKA"/>
    <property type="match status" value="1"/>
</dbReference>
<proteinExistence type="predicted"/>
<reference evidence="18 19" key="1">
    <citation type="submission" date="2016-02" db="EMBL/GenBank/DDBJ databases">
        <title>Complete genome sequence of Halocynthiibacter arcticus PAMC 20958t from arctic marine sediment.</title>
        <authorList>
            <person name="Lee Y.M."/>
            <person name="Baek K."/>
            <person name="Lee H.K."/>
            <person name="Shin S.C."/>
        </authorList>
    </citation>
    <scope>NUCLEOTIDE SEQUENCE [LARGE SCALE GENOMIC DNA]</scope>
    <source>
        <strain evidence="18">PAMC 20958</strain>
    </source>
</reference>
<comment type="catalytic activity">
    <reaction evidence="1">
        <text>ATP + protein L-histidine = ADP + protein N-phospho-L-histidine.</text>
        <dbReference type="EC" id="2.7.13.3"/>
    </reaction>
</comment>
<dbReference type="OrthoDB" id="9804645at2"/>
<dbReference type="KEGG" id="hat:RC74_18360"/>
<organism evidence="18 19">
    <name type="scientific">Falsihalocynthiibacter arcticus</name>
    <dbReference type="NCBI Taxonomy" id="1579316"/>
    <lineage>
        <taxon>Bacteria</taxon>
        <taxon>Pseudomonadati</taxon>
        <taxon>Pseudomonadota</taxon>
        <taxon>Alphaproteobacteria</taxon>
        <taxon>Rhodobacterales</taxon>
        <taxon>Roseobacteraceae</taxon>
        <taxon>Falsihalocynthiibacter</taxon>
    </lineage>
</organism>
<dbReference type="GO" id="GO:0005886">
    <property type="term" value="C:plasma membrane"/>
    <property type="evidence" value="ECO:0007669"/>
    <property type="project" value="UniProtKB-SubCell"/>
</dbReference>
<evidence type="ECO:0000259" key="16">
    <source>
        <dbReference type="PROSITE" id="PS50109"/>
    </source>
</evidence>
<dbReference type="Gene3D" id="1.10.287.130">
    <property type="match status" value="1"/>
</dbReference>
<evidence type="ECO:0000256" key="11">
    <source>
        <dbReference type="ARBA" id="ARBA00022840"/>
    </source>
</evidence>
<dbReference type="STRING" id="1579316.RC74_18360"/>
<dbReference type="GO" id="GO:0005524">
    <property type="term" value="F:ATP binding"/>
    <property type="evidence" value="ECO:0007669"/>
    <property type="project" value="UniProtKB-KW"/>
</dbReference>
<feature type="domain" description="HAMP" evidence="17">
    <location>
        <begin position="181"/>
        <end position="232"/>
    </location>
</feature>
<keyword evidence="8 15" id="KW-0812">Transmembrane</keyword>
<dbReference type="CDD" id="cd00082">
    <property type="entry name" value="HisKA"/>
    <property type="match status" value="1"/>
</dbReference>